<sequence>MNQSDREALKKLTEVSNWTKPSVTGEYGHMDLIEYIHSLLIDVTSSPAYWINTRFNTAFKKHSNMRYNEMKEIHGRKPWVWWENQIIQRYCNKGWVWQKAIYFDNDR</sequence>
<proteinExistence type="predicted"/>
<evidence type="ECO:0000313" key="1">
    <source>
        <dbReference type="EMBL" id="MBW0462928.1"/>
    </source>
</evidence>
<dbReference type="Proteomes" id="UP000765509">
    <property type="component" value="Unassembled WGS sequence"/>
</dbReference>
<reference evidence="1" key="1">
    <citation type="submission" date="2021-03" db="EMBL/GenBank/DDBJ databases">
        <title>Draft genome sequence of rust myrtle Austropuccinia psidii MF-1, a brazilian biotype.</title>
        <authorList>
            <person name="Quecine M.C."/>
            <person name="Pachon D.M.R."/>
            <person name="Bonatelli M.L."/>
            <person name="Correr F.H."/>
            <person name="Franceschini L.M."/>
            <person name="Leite T.F."/>
            <person name="Margarido G.R.A."/>
            <person name="Almeida C.A."/>
            <person name="Ferrarezi J.A."/>
            <person name="Labate C.A."/>
        </authorList>
    </citation>
    <scope>NUCLEOTIDE SEQUENCE</scope>
    <source>
        <strain evidence="1">MF-1</strain>
    </source>
</reference>
<dbReference type="AlphaFoldDB" id="A0A9Q3BD43"/>
<dbReference type="OrthoDB" id="2507294at2759"/>
<organism evidence="1 2">
    <name type="scientific">Austropuccinia psidii MF-1</name>
    <dbReference type="NCBI Taxonomy" id="1389203"/>
    <lineage>
        <taxon>Eukaryota</taxon>
        <taxon>Fungi</taxon>
        <taxon>Dikarya</taxon>
        <taxon>Basidiomycota</taxon>
        <taxon>Pucciniomycotina</taxon>
        <taxon>Pucciniomycetes</taxon>
        <taxon>Pucciniales</taxon>
        <taxon>Sphaerophragmiaceae</taxon>
        <taxon>Austropuccinia</taxon>
    </lineage>
</organism>
<accession>A0A9Q3BD43</accession>
<keyword evidence="2" id="KW-1185">Reference proteome</keyword>
<protein>
    <submittedName>
        <fullName evidence="1">Uncharacterized protein</fullName>
    </submittedName>
</protein>
<evidence type="ECO:0000313" key="2">
    <source>
        <dbReference type="Proteomes" id="UP000765509"/>
    </source>
</evidence>
<dbReference type="EMBL" id="AVOT02000453">
    <property type="protein sequence ID" value="MBW0462928.1"/>
    <property type="molecule type" value="Genomic_DNA"/>
</dbReference>
<name>A0A9Q3BD43_9BASI</name>
<comment type="caution">
    <text evidence="1">The sequence shown here is derived from an EMBL/GenBank/DDBJ whole genome shotgun (WGS) entry which is preliminary data.</text>
</comment>
<gene>
    <name evidence="1" type="ORF">O181_002643</name>
</gene>